<organism evidence="6 7">
    <name type="scientific">Atopobium minutum</name>
    <dbReference type="NCBI Taxonomy" id="1381"/>
    <lineage>
        <taxon>Bacteria</taxon>
        <taxon>Bacillati</taxon>
        <taxon>Actinomycetota</taxon>
        <taxon>Coriobacteriia</taxon>
        <taxon>Coriobacteriales</taxon>
        <taxon>Atopobiaceae</taxon>
        <taxon>Atopobium</taxon>
    </lineage>
</organism>
<evidence type="ECO:0000256" key="3">
    <source>
        <dbReference type="PROSITE-ProRule" id="PRU01091"/>
    </source>
</evidence>
<dbReference type="GO" id="GO:0006355">
    <property type="term" value="P:regulation of DNA-templated transcription"/>
    <property type="evidence" value="ECO:0007669"/>
    <property type="project" value="InterPro"/>
</dbReference>
<dbReference type="PANTHER" id="PTHR48111:SF43">
    <property type="entry name" value="STAGE 0 SPORULATION PROTEIN A HOMOLOG"/>
    <property type="match status" value="1"/>
</dbReference>
<sequence length="226" mass="24683">MACIFVVEDDASVREQLCVLLKNAGHRVVLPNSFETIVADVSVASPDIVLLDLGLPGTDGQYVLRELRQKSTVPAMVLTSRASELDELMSMSLGADGFLAKPYNGQILLAHIDAIMRRTQSANANSRTLSFGGITLDLSRSFVSMGEKSVELTKNELRILETLLQGKGAIVSRETIMEVLWNSDEFVDDNTLTVNMNRLRRTLDKVDAGGLIVTHRGQGYSIATQS</sequence>
<dbReference type="Proteomes" id="UP000183687">
    <property type="component" value="Unassembled WGS sequence"/>
</dbReference>
<dbReference type="Pfam" id="PF00486">
    <property type="entry name" value="Trans_reg_C"/>
    <property type="match status" value="1"/>
</dbReference>
<dbReference type="EMBL" id="FNSH01000001">
    <property type="protein sequence ID" value="SEB60121.1"/>
    <property type="molecule type" value="Genomic_DNA"/>
</dbReference>
<evidence type="ECO:0000256" key="1">
    <source>
        <dbReference type="ARBA" id="ARBA00023125"/>
    </source>
</evidence>
<keyword evidence="2" id="KW-0597">Phosphoprotein</keyword>
<dbReference type="CDD" id="cd00383">
    <property type="entry name" value="trans_reg_C"/>
    <property type="match status" value="1"/>
</dbReference>
<evidence type="ECO:0000313" key="6">
    <source>
        <dbReference type="EMBL" id="SEB60121.1"/>
    </source>
</evidence>
<evidence type="ECO:0000256" key="2">
    <source>
        <dbReference type="PROSITE-ProRule" id="PRU00169"/>
    </source>
</evidence>
<dbReference type="InterPro" id="IPR001867">
    <property type="entry name" value="OmpR/PhoB-type_DNA-bd"/>
</dbReference>
<dbReference type="SMART" id="SM00862">
    <property type="entry name" value="Trans_reg_C"/>
    <property type="match status" value="1"/>
</dbReference>
<dbReference type="GO" id="GO:0000156">
    <property type="term" value="F:phosphorelay response regulator activity"/>
    <property type="evidence" value="ECO:0007669"/>
    <property type="project" value="TreeGrafter"/>
</dbReference>
<dbReference type="InterPro" id="IPR011006">
    <property type="entry name" value="CheY-like_superfamily"/>
</dbReference>
<dbReference type="Gene3D" id="1.10.10.10">
    <property type="entry name" value="Winged helix-like DNA-binding domain superfamily/Winged helix DNA-binding domain"/>
    <property type="match status" value="1"/>
</dbReference>
<dbReference type="InterPro" id="IPR039420">
    <property type="entry name" value="WalR-like"/>
</dbReference>
<dbReference type="SUPFAM" id="SSF52172">
    <property type="entry name" value="CheY-like"/>
    <property type="match status" value="1"/>
</dbReference>
<evidence type="ECO:0000313" key="7">
    <source>
        <dbReference type="Proteomes" id="UP000183687"/>
    </source>
</evidence>
<evidence type="ECO:0000259" key="5">
    <source>
        <dbReference type="PROSITE" id="PS51755"/>
    </source>
</evidence>
<dbReference type="SUPFAM" id="SSF46894">
    <property type="entry name" value="C-terminal effector domain of the bipartite response regulators"/>
    <property type="match status" value="1"/>
</dbReference>
<dbReference type="Pfam" id="PF00072">
    <property type="entry name" value="Response_reg"/>
    <property type="match status" value="1"/>
</dbReference>
<comment type="caution">
    <text evidence="6">The sequence shown here is derived from an EMBL/GenBank/DDBJ whole genome shotgun (WGS) entry which is preliminary data.</text>
</comment>
<dbReference type="Gene3D" id="3.40.50.2300">
    <property type="match status" value="1"/>
</dbReference>
<dbReference type="PROSITE" id="PS51755">
    <property type="entry name" value="OMPR_PHOB"/>
    <property type="match status" value="1"/>
</dbReference>
<name>A0AB38A641_9ACTN</name>
<dbReference type="PROSITE" id="PS50110">
    <property type="entry name" value="RESPONSE_REGULATORY"/>
    <property type="match status" value="1"/>
</dbReference>
<dbReference type="AlphaFoldDB" id="A0AB38A641"/>
<protein>
    <submittedName>
        <fullName evidence="6">DNA-binding response regulator, OmpR family, contains REC and winged-helix (WHTH) domain</fullName>
    </submittedName>
</protein>
<evidence type="ECO:0000259" key="4">
    <source>
        <dbReference type="PROSITE" id="PS50110"/>
    </source>
</evidence>
<reference evidence="6 7" key="1">
    <citation type="submission" date="2016-10" db="EMBL/GenBank/DDBJ databases">
        <authorList>
            <person name="Varghese N."/>
            <person name="Submissions S."/>
        </authorList>
    </citation>
    <scope>NUCLEOTIDE SEQUENCE [LARGE SCALE GENOMIC DNA]</scope>
    <source>
        <strain evidence="6 7">DSM 20586</strain>
    </source>
</reference>
<dbReference type="InterPro" id="IPR016032">
    <property type="entry name" value="Sig_transdc_resp-reg_C-effctor"/>
</dbReference>
<feature type="modified residue" description="4-aspartylphosphate" evidence="2">
    <location>
        <position position="52"/>
    </location>
</feature>
<dbReference type="RefSeq" id="WP_002563194.1">
    <property type="nucleotide sequence ID" value="NZ_CALJSN010000004.1"/>
</dbReference>
<dbReference type="SMART" id="SM00448">
    <property type="entry name" value="REC"/>
    <property type="match status" value="1"/>
</dbReference>
<dbReference type="InterPro" id="IPR036388">
    <property type="entry name" value="WH-like_DNA-bd_sf"/>
</dbReference>
<dbReference type="PANTHER" id="PTHR48111">
    <property type="entry name" value="REGULATOR OF RPOS"/>
    <property type="match status" value="1"/>
</dbReference>
<feature type="domain" description="Response regulatory" evidence="4">
    <location>
        <begin position="3"/>
        <end position="116"/>
    </location>
</feature>
<accession>A0AB38A641</accession>
<feature type="domain" description="OmpR/PhoB-type" evidence="5">
    <location>
        <begin position="126"/>
        <end position="224"/>
    </location>
</feature>
<dbReference type="InterPro" id="IPR001789">
    <property type="entry name" value="Sig_transdc_resp-reg_receiver"/>
</dbReference>
<keyword evidence="1 3" id="KW-0238">DNA-binding</keyword>
<dbReference type="GO" id="GO:0000976">
    <property type="term" value="F:transcription cis-regulatory region binding"/>
    <property type="evidence" value="ECO:0007669"/>
    <property type="project" value="TreeGrafter"/>
</dbReference>
<dbReference type="GO" id="GO:0005829">
    <property type="term" value="C:cytosol"/>
    <property type="evidence" value="ECO:0007669"/>
    <property type="project" value="TreeGrafter"/>
</dbReference>
<dbReference type="GO" id="GO:0032993">
    <property type="term" value="C:protein-DNA complex"/>
    <property type="evidence" value="ECO:0007669"/>
    <property type="project" value="TreeGrafter"/>
</dbReference>
<feature type="DNA-binding region" description="OmpR/PhoB-type" evidence="3">
    <location>
        <begin position="126"/>
        <end position="224"/>
    </location>
</feature>
<gene>
    <name evidence="6" type="ORF">SAMN04489746_0706</name>
</gene>
<proteinExistence type="predicted"/>